<evidence type="ECO:0000313" key="2">
    <source>
        <dbReference type="Proteomes" id="UP000805704"/>
    </source>
</evidence>
<proteinExistence type="predicted"/>
<reference evidence="1" key="1">
    <citation type="submission" date="2020-04" db="EMBL/GenBank/DDBJ databases">
        <title>A chromosome-scale assembly and high-density genetic map of the yellow drum (Nibea albiflora) genome.</title>
        <authorList>
            <person name="Xu D."/>
            <person name="Zhang W."/>
            <person name="Chen R."/>
            <person name="Tan P."/>
            <person name="Wang L."/>
            <person name="Song H."/>
            <person name="Tian L."/>
            <person name="Zhu Q."/>
            <person name="Wang B."/>
        </authorList>
    </citation>
    <scope>NUCLEOTIDE SEQUENCE</scope>
    <source>
        <strain evidence="1">ZJHYS-2018</strain>
    </source>
</reference>
<keyword evidence="2" id="KW-1185">Reference proteome</keyword>
<sequence length="153" mass="16321">MRTDSCSVWLRVVTVFLNGSKLKLFCVLAGAGGDLGSAGVSDSCPSEQHAALITEYPAGSASTFTFILPLPAGFRTVLAFSSKMMFLLQQRAASLPPAPATAGIGQHSQGQPPPYGRLQLQQGFTNRGESAVIGLYWWKLSSVPTDLYLQGRK</sequence>
<organism evidence="1 2">
    <name type="scientific">Nibea albiflora</name>
    <name type="common">Yellow drum</name>
    <name type="synonym">Corvina albiflora</name>
    <dbReference type="NCBI Taxonomy" id="240163"/>
    <lineage>
        <taxon>Eukaryota</taxon>
        <taxon>Metazoa</taxon>
        <taxon>Chordata</taxon>
        <taxon>Craniata</taxon>
        <taxon>Vertebrata</taxon>
        <taxon>Euteleostomi</taxon>
        <taxon>Actinopterygii</taxon>
        <taxon>Neopterygii</taxon>
        <taxon>Teleostei</taxon>
        <taxon>Neoteleostei</taxon>
        <taxon>Acanthomorphata</taxon>
        <taxon>Eupercaria</taxon>
        <taxon>Sciaenidae</taxon>
        <taxon>Nibea</taxon>
    </lineage>
</organism>
<comment type="caution">
    <text evidence="1">The sequence shown here is derived from an EMBL/GenBank/DDBJ whole genome shotgun (WGS) entry which is preliminary data.</text>
</comment>
<dbReference type="EMBL" id="CM024811">
    <property type="protein sequence ID" value="KAG8004987.1"/>
    <property type="molecule type" value="Genomic_DNA"/>
</dbReference>
<dbReference type="Proteomes" id="UP000805704">
    <property type="component" value="Chromosome 23"/>
</dbReference>
<evidence type="ECO:0000313" key="1">
    <source>
        <dbReference type="EMBL" id="KAG8004987.1"/>
    </source>
</evidence>
<gene>
    <name evidence="1" type="ORF">GBF38_010841</name>
</gene>
<name>A0ACB7ES02_NIBAL</name>
<protein>
    <submittedName>
        <fullName evidence="1">Uncharacterized protein</fullName>
    </submittedName>
</protein>
<accession>A0ACB7ES02</accession>